<keyword evidence="2" id="KW-1185">Reference proteome</keyword>
<dbReference type="Proteomes" id="UP000824120">
    <property type="component" value="Chromosome 2"/>
</dbReference>
<dbReference type="OrthoDB" id="10322764at2759"/>
<reference evidence="1 2" key="1">
    <citation type="submission" date="2020-09" db="EMBL/GenBank/DDBJ databases">
        <title>De no assembly of potato wild relative species, Solanum commersonii.</title>
        <authorList>
            <person name="Cho K."/>
        </authorList>
    </citation>
    <scope>NUCLEOTIDE SEQUENCE [LARGE SCALE GENOMIC DNA]</scope>
    <source>
        <strain evidence="1">LZ3.2</strain>
        <tissue evidence="1">Leaf</tissue>
    </source>
</reference>
<organism evidence="1 2">
    <name type="scientific">Solanum commersonii</name>
    <name type="common">Commerson's wild potato</name>
    <name type="synonym">Commerson's nightshade</name>
    <dbReference type="NCBI Taxonomy" id="4109"/>
    <lineage>
        <taxon>Eukaryota</taxon>
        <taxon>Viridiplantae</taxon>
        <taxon>Streptophyta</taxon>
        <taxon>Embryophyta</taxon>
        <taxon>Tracheophyta</taxon>
        <taxon>Spermatophyta</taxon>
        <taxon>Magnoliopsida</taxon>
        <taxon>eudicotyledons</taxon>
        <taxon>Gunneridae</taxon>
        <taxon>Pentapetalae</taxon>
        <taxon>asterids</taxon>
        <taxon>lamiids</taxon>
        <taxon>Solanales</taxon>
        <taxon>Solanaceae</taxon>
        <taxon>Solanoideae</taxon>
        <taxon>Solaneae</taxon>
        <taxon>Solanum</taxon>
    </lineage>
</organism>
<evidence type="ECO:0000313" key="1">
    <source>
        <dbReference type="EMBL" id="KAG5620340.1"/>
    </source>
</evidence>
<proteinExistence type="predicted"/>
<dbReference type="EMBL" id="JACXVP010000002">
    <property type="protein sequence ID" value="KAG5620340.1"/>
    <property type="molecule type" value="Genomic_DNA"/>
</dbReference>
<name>A0A9J6A7W0_SOLCO</name>
<evidence type="ECO:0000313" key="2">
    <source>
        <dbReference type="Proteomes" id="UP000824120"/>
    </source>
</evidence>
<dbReference type="AlphaFoldDB" id="A0A9J6A7W0"/>
<accession>A0A9J6A7W0</accession>
<gene>
    <name evidence="1" type="ORF">H5410_005558</name>
</gene>
<sequence length="150" mass="16741">MTNVIDQRPLKVVTTAEDRFPPDFIQKQVWKIERDTGQTNMVGGVAGADQKSHPLNKLHALVSHQGQYKDSADSKQILALENNGKGADYTGEEDKEEEDNNNIINKVSKEARLSPRIFLNPKKVKAREKAQAVAFQQGYMPKEGVKAVPQ</sequence>
<comment type="caution">
    <text evidence="1">The sequence shown here is derived from an EMBL/GenBank/DDBJ whole genome shotgun (WGS) entry which is preliminary data.</text>
</comment>
<protein>
    <submittedName>
        <fullName evidence="1">Uncharacterized protein</fullName>
    </submittedName>
</protein>